<dbReference type="PANTHER" id="PTHR37166">
    <property type="entry name" value="PROTEIN FLAG"/>
    <property type="match status" value="1"/>
</dbReference>
<dbReference type="RefSeq" id="WP_125481452.1">
    <property type="nucleotide sequence ID" value="NZ_RSFW01000020.1"/>
</dbReference>
<protein>
    <submittedName>
        <fullName evidence="2">Flagellar protein FlaG</fullName>
    </submittedName>
</protein>
<evidence type="ECO:0000313" key="2">
    <source>
        <dbReference type="EMBL" id="RSD25195.1"/>
    </source>
</evidence>
<dbReference type="InterPro" id="IPR005186">
    <property type="entry name" value="FlaG"/>
</dbReference>
<comment type="caution">
    <text evidence="2">The sequence shown here is derived from an EMBL/GenBank/DDBJ whole genome shotgun (WGS) entry which is preliminary data.</text>
</comment>
<dbReference type="PANTHER" id="PTHR37166:SF1">
    <property type="entry name" value="PROTEIN FLAG"/>
    <property type="match status" value="1"/>
</dbReference>
<dbReference type="NCBIfam" id="NF005834">
    <property type="entry name" value="PRK07738.1"/>
    <property type="match status" value="1"/>
</dbReference>
<feature type="region of interest" description="Disordered" evidence="1">
    <location>
        <begin position="1"/>
        <end position="21"/>
    </location>
</feature>
<reference evidence="3" key="1">
    <citation type="submission" date="2018-12" db="EMBL/GenBank/DDBJ databases">
        <title>Bacillus chawlae sp. nov., Bacillus glennii sp. nov., and Bacillus saganii sp. nov. Isolated from the Vehicle Assembly Building at Kennedy Space Center where the Viking Spacecraft were Assembled.</title>
        <authorList>
            <person name="Seuylemezian A."/>
            <person name="Vaishampayan P."/>
        </authorList>
    </citation>
    <scope>NUCLEOTIDE SEQUENCE [LARGE SCALE GENOMIC DNA]</scope>
    <source>
        <strain evidence="3">DSM 13966</strain>
    </source>
</reference>
<accession>A0A427TLH3</accession>
<evidence type="ECO:0000313" key="3">
    <source>
        <dbReference type="Proteomes" id="UP000279911"/>
    </source>
</evidence>
<keyword evidence="2" id="KW-0966">Cell projection</keyword>
<keyword evidence="2" id="KW-0282">Flagellum</keyword>
<sequence length="122" mass="14348">MIERLSSNHFSSQTRNADSGVTNIQMQERLVEYLPEAQFEEKTESVTFPKEKVEEIVSKMNKFMENSPTSLKFEFHEKLNEYFVKIVDDKTKEVVREIPPKKMLDFYAAMTEFLGLMVDKKV</sequence>
<dbReference type="Pfam" id="PF03646">
    <property type="entry name" value="FlaG"/>
    <property type="match status" value="1"/>
</dbReference>
<dbReference type="InterPro" id="IPR035924">
    <property type="entry name" value="FlaG-like_sf"/>
</dbReference>
<dbReference type="OrthoDB" id="9799867at2"/>
<organism evidence="2 3">
    <name type="scientific">Mesobacillus subterraneus</name>
    <dbReference type="NCBI Taxonomy" id="285983"/>
    <lineage>
        <taxon>Bacteria</taxon>
        <taxon>Bacillati</taxon>
        <taxon>Bacillota</taxon>
        <taxon>Bacilli</taxon>
        <taxon>Bacillales</taxon>
        <taxon>Bacillaceae</taxon>
        <taxon>Mesobacillus</taxon>
    </lineage>
</organism>
<name>A0A427TLH3_9BACI</name>
<dbReference type="SUPFAM" id="SSF160214">
    <property type="entry name" value="FlaG-like"/>
    <property type="match status" value="1"/>
</dbReference>
<keyword evidence="2" id="KW-0969">Cilium</keyword>
<dbReference type="Proteomes" id="UP000279911">
    <property type="component" value="Unassembled WGS sequence"/>
</dbReference>
<proteinExistence type="predicted"/>
<evidence type="ECO:0000256" key="1">
    <source>
        <dbReference type="SAM" id="MobiDB-lite"/>
    </source>
</evidence>
<gene>
    <name evidence="2" type="primary">flaG</name>
    <name evidence="2" type="ORF">EJA10_18185</name>
</gene>
<dbReference type="Gene3D" id="3.30.160.170">
    <property type="entry name" value="FlaG-like"/>
    <property type="match status" value="1"/>
</dbReference>
<dbReference type="EMBL" id="RSFW01000020">
    <property type="protein sequence ID" value="RSD25195.1"/>
    <property type="molecule type" value="Genomic_DNA"/>
</dbReference>
<dbReference type="AlphaFoldDB" id="A0A427TLH3"/>